<dbReference type="InterPro" id="IPR016181">
    <property type="entry name" value="Acyl_CoA_acyltransferase"/>
</dbReference>
<dbReference type="GO" id="GO:0016747">
    <property type="term" value="F:acyltransferase activity, transferring groups other than amino-acyl groups"/>
    <property type="evidence" value="ECO:0007669"/>
    <property type="project" value="InterPro"/>
</dbReference>
<dbReference type="PROSITE" id="PS51831">
    <property type="entry name" value="HD"/>
    <property type="match status" value="1"/>
</dbReference>
<organism evidence="10 12">
    <name type="scientific">Pseudomonas soli</name>
    <dbReference type="NCBI Taxonomy" id="1306993"/>
    <lineage>
        <taxon>Bacteria</taxon>
        <taxon>Pseudomonadati</taxon>
        <taxon>Pseudomonadota</taxon>
        <taxon>Gammaproteobacteria</taxon>
        <taxon>Pseudomonadales</taxon>
        <taxon>Pseudomonadaceae</taxon>
        <taxon>Pseudomonas</taxon>
    </lineage>
</organism>
<evidence type="ECO:0000256" key="6">
    <source>
        <dbReference type="ARBA" id="ARBA00022723"/>
    </source>
</evidence>
<reference evidence="10 12" key="1">
    <citation type="submission" date="2016-10" db="EMBL/GenBank/DDBJ databases">
        <authorList>
            <person name="de Groot N.N."/>
        </authorList>
    </citation>
    <scope>NUCLEOTIDE SEQUENCE [LARGE SCALE GENOMIC DNA]</scope>
    <source>
        <strain evidence="10 12">LMG 27941</strain>
    </source>
</reference>
<dbReference type="InterPro" id="IPR003607">
    <property type="entry name" value="HD/PDEase_dom"/>
</dbReference>
<comment type="catalytic activity">
    <reaction evidence="1">
        <text>a 2'-deoxyribonucleoside 5'-phosphate + H2O = a 2'-deoxyribonucleoside + phosphate</text>
        <dbReference type="Rhea" id="RHEA:36167"/>
        <dbReference type="ChEBI" id="CHEBI:15377"/>
        <dbReference type="ChEBI" id="CHEBI:18274"/>
        <dbReference type="ChEBI" id="CHEBI:43474"/>
        <dbReference type="ChEBI" id="CHEBI:65317"/>
        <dbReference type="EC" id="3.1.3.89"/>
    </reaction>
</comment>
<dbReference type="Pfam" id="PF13023">
    <property type="entry name" value="HD_3"/>
    <property type="match status" value="1"/>
</dbReference>
<dbReference type="InterPro" id="IPR000182">
    <property type="entry name" value="GNAT_dom"/>
</dbReference>
<evidence type="ECO:0000259" key="8">
    <source>
        <dbReference type="PROSITE" id="PS51186"/>
    </source>
</evidence>
<reference evidence="11" key="2">
    <citation type="submission" date="2021-08" db="EMBL/GenBank/DDBJ databases">
        <authorList>
            <person name="Yaryura P.M."/>
            <person name="Bianco M.I."/>
            <person name="Morais C."/>
            <person name="Setubal J.C."/>
        </authorList>
    </citation>
    <scope>NUCLEOTIDE SEQUENCE</scope>
    <source>
        <strain evidence="11">AP1</strain>
    </source>
</reference>
<evidence type="ECO:0000313" key="12">
    <source>
        <dbReference type="Proteomes" id="UP000199221"/>
    </source>
</evidence>
<dbReference type="InterPro" id="IPR039356">
    <property type="entry name" value="YfbR/HDDC2"/>
</dbReference>
<comment type="cofactor">
    <cofactor evidence="2">
        <name>Mn(2+)</name>
        <dbReference type="ChEBI" id="CHEBI:29035"/>
    </cofactor>
</comment>
<dbReference type="InterPro" id="IPR006674">
    <property type="entry name" value="HD_domain"/>
</dbReference>
<keyword evidence="7 10" id="KW-0378">Hydrolase</keyword>
<protein>
    <recommendedName>
        <fullName evidence="5">5'-deoxynucleotidase</fullName>
        <ecNumber evidence="5">3.1.3.89</ecNumber>
    </recommendedName>
</protein>
<dbReference type="EC" id="3.1.3.89" evidence="5"/>
<feature type="domain" description="HD" evidence="9">
    <location>
        <begin position="36"/>
        <end position="140"/>
    </location>
</feature>
<evidence type="ECO:0000256" key="1">
    <source>
        <dbReference type="ARBA" id="ARBA00001638"/>
    </source>
</evidence>
<dbReference type="GO" id="GO:0005737">
    <property type="term" value="C:cytoplasm"/>
    <property type="evidence" value="ECO:0007669"/>
    <property type="project" value="TreeGrafter"/>
</dbReference>
<accession>A0A1H9E8U4</accession>
<feature type="domain" description="N-acetyltransferase" evidence="8">
    <location>
        <begin position="190"/>
        <end position="341"/>
    </location>
</feature>
<evidence type="ECO:0000256" key="7">
    <source>
        <dbReference type="ARBA" id="ARBA00022801"/>
    </source>
</evidence>
<dbReference type="SMART" id="SM00471">
    <property type="entry name" value="HDc"/>
    <property type="match status" value="1"/>
</dbReference>
<dbReference type="EMBL" id="CP083803">
    <property type="protein sequence ID" value="UXZ44565.1"/>
    <property type="molecule type" value="Genomic_DNA"/>
</dbReference>
<comment type="subunit">
    <text evidence="4">Homodimer.</text>
</comment>
<dbReference type="SUPFAM" id="SSF109604">
    <property type="entry name" value="HD-domain/PDEase-like"/>
    <property type="match status" value="1"/>
</dbReference>
<dbReference type="GO" id="GO:0046872">
    <property type="term" value="F:metal ion binding"/>
    <property type="evidence" value="ECO:0007669"/>
    <property type="project" value="UniProtKB-KW"/>
</dbReference>
<dbReference type="SUPFAM" id="SSF55729">
    <property type="entry name" value="Acyl-CoA N-acyltransferases (Nat)"/>
    <property type="match status" value="1"/>
</dbReference>
<dbReference type="PROSITE" id="PS51186">
    <property type="entry name" value="GNAT"/>
    <property type="match status" value="1"/>
</dbReference>
<dbReference type="PANTHER" id="PTHR11845:SF13">
    <property type="entry name" value="5'-DEOXYNUCLEOTIDASE HDDC2"/>
    <property type="match status" value="1"/>
</dbReference>
<dbReference type="AlphaFoldDB" id="A0A1H9E8U4"/>
<dbReference type="Pfam" id="PF13508">
    <property type="entry name" value="Acetyltransf_7"/>
    <property type="match status" value="1"/>
</dbReference>
<dbReference type="CDD" id="cd04301">
    <property type="entry name" value="NAT_SF"/>
    <property type="match status" value="1"/>
</dbReference>
<proteinExistence type="predicted"/>
<evidence type="ECO:0000313" key="10">
    <source>
        <dbReference type="EMBL" id="SEQ21673.1"/>
    </source>
</evidence>
<dbReference type="Gene3D" id="1.10.3210.10">
    <property type="entry name" value="Hypothetical protein af1432"/>
    <property type="match status" value="1"/>
</dbReference>
<keyword evidence="6" id="KW-0479">Metal-binding</keyword>
<evidence type="ECO:0000313" key="11">
    <source>
        <dbReference type="EMBL" id="UXZ44565.1"/>
    </source>
</evidence>
<evidence type="ECO:0000256" key="4">
    <source>
        <dbReference type="ARBA" id="ARBA00011738"/>
    </source>
</evidence>
<dbReference type="EMBL" id="FOEQ01000002">
    <property type="protein sequence ID" value="SEQ21673.1"/>
    <property type="molecule type" value="Genomic_DNA"/>
</dbReference>
<dbReference type="GO" id="GO:0002953">
    <property type="term" value="F:5'-deoxynucleotidase activity"/>
    <property type="evidence" value="ECO:0007669"/>
    <property type="project" value="UniProtKB-EC"/>
</dbReference>
<evidence type="ECO:0000256" key="5">
    <source>
        <dbReference type="ARBA" id="ARBA00012964"/>
    </source>
</evidence>
<gene>
    <name evidence="11" type="ORF">K7K07_21225</name>
    <name evidence="10" type="ORF">SAMN05216230_102197</name>
</gene>
<dbReference type="Gene3D" id="3.40.630.30">
    <property type="match status" value="1"/>
</dbReference>
<name>A0A1H9E8U4_9PSED</name>
<comment type="cofactor">
    <cofactor evidence="3">
        <name>Co(2+)</name>
        <dbReference type="ChEBI" id="CHEBI:48828"/>
    </cofactor>
</comment>
<sequence>MNIEKLQNRLDFLRQAEQLKSVLRSAHTSSGRAESTAEHTWRLCLMAITFADELGDLDLLKVLKMCLVHDLGEAISGDVPAVSKQGFPDKSQQERDDLLQLMASLDAPLREEIMGLWEDYEAATSAEAQAVKALDKLETLLQHNQGRNPPGFDYAFNLNYGKRYTAATPLFEALRGLIDADTRRHLDNGIALRDERPEDIDAIGQLTEAAFADAEHSSHTEQFIVTALRRAGQLTVSLVAVEAGTVVGHVAISPVTLASGASGWFGLGPVSVSPARQGQGIGSALINAALARLHGLGGQGCVVLGDPRYYARFGFKAQPGLTLPGVPAEYFQALAFSGDVPKGSVQYATAFEATSNA</sequence>
<evidence type="ECO:0000256" key="3">
    <source>
        <dbReference type="ARBA" id="ARBA00001941"/>
    </source>
</evidence>
<dbReference type="PANTHER" id="PTHR11845">
    <property type="entry name" value="5'-DEOXYNUCLEOTIDASE HDDC2"/>
    <property type="match status" value="1"/>
</dbReference>
<dbReference type="Proteomes" id="UP001209279">
    <property type="component" value="Chromosome"/>
</dbReference>
<evidence type="ECO:0000256" key="2">
    <source>
        <dbReference type="ARBA" id="ARBA00001936"/>
    </source>
</evidence>
<dbReference type="CDD" id="cd00077">
    <property type="entry name" value="HDc"/>
    <property type="match status" value="1"/>
</dbReference>
<evidence type="ECO:0000259" key="9">
    <source>
        <dbReference type="PROSITE" id="PS51831"/>
    </source>
</evidence>
<dbReference type="Proteomes" id="UP000199221">
    <property type="component" value="Unassembled WGS sequence"/>
</dbReference>